<evidence type="ECO:0000313" key="3">
    <source>
        <dbReference type="Proteomes" id="UP000271624"/>
    </source>
</evidence>
<dbReference type="SUPFAM" id="SSF75304">
    <property type="entry name" value="Amidase signature (AS) enzymes"/>
    <property type="match status" value="1"/>
</dbReference>
<sequence length="461" mass="49391">MSLNLTDAISIATAVKTRKVTAVEVVRATLERIQTRDVELNCFTAVTAGTALADAEKIDNQIEKGEDGGILAGVPFAVKNLFDIKGLTTLAGAKINAENPVATQDATAVAKLKQAGAILVGALNMDEYAYGFVTENSHYGATRNPNHITRVAGGSSGGSAAAVAASLVPITLGSDTNGSIRVPAALCGVYGFKPTYGRLSRAGVALFSTSFDHIGPFAGSIRDIATVFDVLQGADDKDPVCTTRPPVETRLIASLRNIDGIKIAIADDYFNQKAEPEALAAVQKVALALNVKDYVTIPEAHRARAAAFIITASEGANLHLEKLRSRPQDFDPATRDRFLAGALIPSNWYIQAQRFRKWYRDKVREIFQNVDVIIAPTTPITAPLIGQQTMILDGEEILVRPYLGQFTQPLSFIGLPVLSIPIRRPNALPLGVQLIAAPYNEAKIIQVAAYLETLETGFLCH</sequence>
<reference evidence="2" key="2">
    <citation type="journal article" date="2019" name="Genome Biol. Evol.">
        <title>Day and night: Metabolic profiles and evolutionary relationships of six axenic non-marine cyanobacteria.</title>
        <authorList>
            <person name="Will S.E."/>
            <person name="Henke P."/>
            <person name="Boedeker C."/>
            <person name="Huang S."/>
            <person name="Brinkmann H."/>
            <person name="Rohde M."/>
            <person name="Jarek M."/>
            <person name="Friedl T."/>
            <person name="Seufert S."/>
            <person name="Schumacher M."/>
            <person name="Overmann J."/>
            <person name="Neumann-Schaal M."/>
            <person name="Petersen J."/>
        </authorList>
    </citation>
    <scope>NUCLEOTIDE SEQUENCE [LARGE SCALE GENOMIC DNA]</scope>
    <source>
        <strain evidence="2">PCC 7102</strain>
    </source>
</reference>
<dbReference type="RefSeq" id="WP_127081514.1">
    <property type="nucleotide sequence ID" value="NZ_RSCL01000006.1"/>
</dbReference>
<dbReference type="PANTHER" id="PTHR11895:SF172">
    <property type="entry name" value="GLUTAMYL-TRNA(GLN) AMIDOTRANSFERASE"/>
    <property type="match status" value="1"/>
</dbReference>
<dbReference type="InterPro" id="IPR000120">
    <property type="entry name" value="Amidase"/>
</dbReference>
<dbReference type="Pfam" id="PF01425">
    <property type="entry name" value="Amidase"/>
    <property type="match status" value="1"/>
</dbReference>
<keyword evidence="3" id="KW-1185">Reference proteome</keyword>
<dbReference type="NCBIfam" id="NF006631">
    <property type="entry name" value="PRK09201.1"/>
    <property type="match status" value="1"/>
</dbReference>
<dbReference type="InterPro" id="IPR014087">
    <property type="entry name" value="Carboxybiuret_hydro_AtzE"/>
</dbReference>
<accession>A0A3S1AQA6</accession>
<gene>
    <name evidence="2" type="ORF">DSM106972_030070</name>
</gene>
<protein>
    <submittedName>
        <fullName evidence="2">Amidase</fullName>
    </submittedName>
</protein>
<reference evidence="2" key="1">
    <citation type="submission" date="2018-12" db="EMBL/GenBank/DDBJ databases">
        <authorList>
            <person name="Will S."/>
            <person name="Neumann-Schaal M."/>
            <person name="Henke P."/>
        </authorList>
    </citation>
    <scope>NUCLEOTIDE SEQUENCE</scope>
    <source>
        <strain evidence="2">PCC 7102</strain>
    </source>
</reference>
<name>A0A3S1AQA6_9CYAN</name>
<dbReference type="Gene3D" id="3.90.1300.10">
    <property type="entry name" value="Amidase signature (AS) domain"/>
    <property type="match status" value="1"/>
</dbReference>
<comment type="caution">
    <text evidence="2">The sequence shown here is derived from an EMBL/GenBank/DDBJ whole genome shotgun (WGS) entry which is preliminary data.</text>
</comment>
<dbReference type="GO" id="GO:0003824">
    <property type="term" value="F:catalytic activity"/>
    <property type="evidence" value="ECO:0007669"/>
    <property type="project" value="InterPro"/>
</dbReference>
<dbReference type="PANTHER" id="PTHR11895">
    <property type="entry name" value="TRANSAMIDASE"/>
    <property type="match status" value="1"/>
</dbReference>
<evidence type="ECO:0000313" key="2">
    <source>
        <dbReference type="EMBL" id="RUT06750.1"/>
    </source>
</evidence>
<dbReference type="EMBL" id="RSCL01000006">
    <property type="protein sequence ID" value="RUT06750.1"/>
    <property type="molecule type" value="Genomic_DNA"/>
</dbReference>
<dbReference type="InterPro" id="IPR023631">
    <property type="entry name" value="Amidase_dom"/>
</dbReference>
<organism evidence="2 3">
    <name type="scientific">Dulcicalothrix desertica PCC 7102</name>
    <dbReference type="NCBI Taxonomy" id="232991"/>
    <lineage>
        <taxon>Bacteria</taxon>
        <taxon>Bacillati</taxon>
        <taxon>Cyanobacteriota</taxon>
        <taxon>Cyanophyceae</taxon>
        <taxon>Nostocales</taxon>
        <taxon>Calotrichaceae</taxon>
        <taxon>Dulcicalothrix</taxon>
    </lineage>
</organism>
<dbReference type="OrthoDB" id="9811471at2"/>
<proteinExistence type="predicted"/>
<dbReference type="NCBIfam" id="TIGR02715">
    <property type="entry name" value="amido_AtzE"/>
    <property type="match status" value="1"/>
</dbReference>
<dbReference type="Proteomes" id="UP000271624">
    <property type="component" value="Unassembled WGS sequence"/>
</dbReference>
<feature type="domain" description="Amidase" evidence="1">
    <location>
        <begin position="24"/>
        <end position="444"/>
    </location>
</feature>
<evidence type="ECO:0000259" key="1">
    <source>
        <dbReference type="Pfam" id="PF01425"/>
    </source>
</evidence>
<dbReference type="AlphaFoldDB" id="A0A3S1AQA6"/>
<dbReference type="InterPro" id="IPR036928">
    <property type="entry name" value="AS_sf"/>
</dbReference>